<dbReference type="InterPro" id="IPR016024">
    <property type="entry name" value="ARM-type_fold"/>
</dbReference>
<feature type="domain" description="PUM-HD" evidence="4">
    <location>
        <begin position="103"/>
        <end position="464"/>
    </location>
</feature>
<dbReference type="SMART" id="SM00025">
    <property type="entry name" value="Pumilio"/>
    <property type="match status" value="6"/>
</dbReference>
<evidence type="ECO:0000259" key="4">
    <source>
        <dbReference type="PROSITE" id="PS50303"/>
    </source>
</evidence>
<dbReference type="Pfam" id="PF08144">
    <property type="entry name" value="CPL"/>
    <property type="match status" value="1"/>
</dbReference>
<dbReference type="Proteomes" id="UP000786811">
    <property type="component" value="Unassembled WGS sequence"/>
</dbReference>
<keyword evidence="1" id="KW-0677">Repeat</keyword>
<dbReference type="Gene3D" id="1.25.10.10">
    <property type="entry name" value="Leucine-rich Repeat Variant"/>
    <property type="match status" value="2"/>
</dbReference>
<proteinExistence type="predicted"/>
<keyword evidence="2" id="KW-0694">RNA-binding</keyword>
<dbReference type="InterPro" id="IPR033133">
    <property type="entry name" value="PUM-HD"/>
</dbReference>
<protein>
    <submittedName>
        <fullName evidence="5">Similar to pum3: Pumilio homolog 3 (Danio rerio)</fullName>
    </submittedName>
</protein>
<dbReference type="EMBL" id="CAJNRD030001123">
    <property type="protein sequence ID" value="CAG5103773.1"/>
    <property type="molecule type" value="Genomic_DNA"/>
</dbReference>
<sequence>MKRKETFDASAFVPKLKKKKENKIKEEPESGAAKPPGKPDKKSKFSKPSKPPSKFDKKGPKYESNTEESTEKPDWKVIKKERKELRAKRKSKKLENIYDISIEGKKIDEQMRRKDCPPEERTELCQKLFKLFEGNLVKLVFTHDISRVIQILIKYSSAEMLATVAAELKPSFLNMIQSKYARNCIKKFFKYGNDQIRSDIFAACEGHVVQLMSHSVAAPIMDYILYKKNKKDKNKKCWASEQVRSTFKQEFYGNMYRTSKDSSVKCLSDVFAKAPDMKSATLSAVKMNVTKILSKNPNCLLIHSVLAEYLTICEVNDRAELIGTLKESVVELLATKDGAKVAMICMWHATAKERKAMLKVMKEQIKEIATSEYGYLFLLAMLDSVDDTVLVKKIFVPEFLSHLQEIVASEHGKKVVLYLVARRDTHYFHPALISILSEGDNNLTSKKSPDIREKELLEAVIEPMLESIAGDVNSWLADGPVMLVTHAVLKAASGNEKLVDAWNAIADFLVNEESTLKHEEADIKAVEHPALHLVLKKLIVADKERVEREETSFGDLLVQKMSSDVIKRWVEYNRACFLIVLLLENERETVVRELKGKLKDLVKEIKSKKHKGADVLLKKIK</sequence>
<dbReference type="AlphaFoldDB" id="A0A8J2MRJ6"/>
<organism evidence="5 6">
    <name type="scientific">Cotesia congregata</name>
    <name type="common">Parasitoid wasp</name>
    <name type="synonym">Apanteles congregatus</name>
    <dbReference type="NCBI Taxonomy" id="51543"/>
    <lineage>
        <taxon>Eukaryota</taxon>
        <taxon>Metazoa</taxon>
        <taxon>Ecdysozoa</taxon>
        <taxon>Arthropoda</taxon>
        <taxon>Hexapoda</taxon>
        <taxon>Insecta</taxon>
        <taxon>Pterygota</taxon>
        <taxon>Neoptera</taxon>
        <taxon>Endopterygota</taxon>
        <taxon>Hymenoptera</taxon>
        <taxon>Apocrita</taxon>
        <taxon>Ichneumonoidea</taxon>
        <taxon>Braconidae</taxon>
        <taxon>Microgastrinae</taxon>
        <taxon>Cotesia</taxon>
    </lineage>
</organism>
<reference evidence="5" key="1">
    <citation type="submission" date="2021-04" db="EMBL/GenBank/DDBJ databases">
        <authorList>
            <person name="Chebbi M.A.C M."/>
        </authorList>
    </citation>
    <scope>NUCLEOTIDE SEQUENCE</scope>
</reference>
<dbReference type="GO" id="GO:0006417">
    <property type="term" value="P:regulation of translation"/>
    <property type="evidence" value="ECO:0007669"/>
    <property type="project" value="TreeGrafter"/>
</dbReference>
<dbReference type="InterPro" id="IPR040059">
    <property type="entry name" value="PUM3"/>
</dbReference>
<dbReference type="PROSITE" id="PS50303">
    <property type="entry name" value="PUM_HD"/>
    <property type="match status" value="1"/>
</dbReference>
<dbReference type="SUPFAM" id="SSF48371">
    <property type="entry name" value="ARM repeat"/>
    <property type="match status" value="1"/>
</dbReference>
<dbReference type="GO" id="GO:0005730">
    <property type="term" value="C:nucleolus"/>
    <property type="evidence" value="ECO:0007669"/>
    <property type="project" value="TreeGrafter"/>
</dbReference>
<name>A0A8J2MRJ6_COTCN</name>
<evidence type="ECO:0000256" key="3">
    <source>
        <dbReference type="SAM" id="MobiDB-lite"/>
    </source>
</evidence>
<keyword evidence="6" id="KW-1185">Reference proteome</keyword>
<dbReference type="PANTHER" id="PTHR13389:SF0">
    <property type="entry name" value="PUMILIO HOMOLOG 3"/>
    <property type="match status" value="1"/>
</dbReference>
<accession>A0A8J2MRJ6</accession>
<comment type="caution">
    <text evidence="5">The sequence shown here is derived from an EMBL/GenBank/DDBJ whole genome shotgun (WGS) entry which is preliminary data.</text>
</comment>
<dbReference type="InterPro" id="IPR001313">
    <property type="entry name" value="Pumilio_RNA-bd_rpt"/>
</dbReference>
<dbReference type="InterPro" id="IPR011989">
    <property type="entry name" value="ARM-like"/>
</dbReference>
<evidence type="ECO:0000313" key="5">
    <source>
        <dbReference type="EMBL" id="CAG5103773.1"/>
    </source>
</evidence>
<evidence type="ECO:0000256" key="2">
    <source>
        <dbReference type="ARBA" id="ARBA00022884"/>
    </source>
</evidence>
<dbReference type="OrthoDB" id="497380at2759"/>
<gene>
    <name evidence="5" type="ORF">HICCMSTLAB_LOCUS11677</name>
</gene>
<dbReference type="GO" id="GO:0003729">
    <property type="term" value="F:mRNA binding"/>
    <property type="evidence" value="ECO:0007669"/>
    <property type="project" value="TreeGrafter"/>
</dbReference>
<dbReference type="InterPro" id="IPR012959">
    <property type="entry name" value="CPL_dom"/>
</dbReference>
<evidence type="ECO:0000313" key="6">
    <source>
        <dbReference type="Proteomes" id="UP000786811"/>
    </source>
</evidence>
<feature type="region of interest" description="Disordered" evidence="3">
    <location>
        <begin position="1"/>
        <end position="74"/>
    </location>
</feature>
<evidence type="ECO:0000256" key="1">
    <source>
        <dbReference type="ARBA" id="ARBA00022737"/>
    </source>
</evidence>
<dbReference type="PANTHER" id="PTHR13389">
    <property type="entry name" value="PUMILIO HOMOLOG 3"/>
    <property type="match status" value="1"/>
</dbReference>